<dbReference type="InterPro" id="IPR003594">
    <property type="entry name" value="HATPase_dom"/>
</dbReference>
<evidence type="ECO:0000256" key="7">
    <source>
        <dbReference type="ARBA" id="ARBA00022840"/>
    </source>
</evidence>
<dbReference type="GO" id="GO:0000155">
    <property type="term" value="F:phosphorelay sensor kinase activity"/>
    <property type="evidence" value="ECO:0007669"/>
    <property type="project" value="InterPro"/>
</dbReference>
<evidence type="ECO:0000256" key="3">
    <source>
        <dbReference type="ARBA" id="ARBA00022553"/>
    </source>
</evidence>
<dbReference type="InterPro" id="IPR004358">
    <property type="entry name" value="Sig_transdc_His_kin-like_C"/>
</dbReference>
<dbReference type="Pfam" id="PF02518">
    <property type="entry name" value="HATPase_c"/>
    <property type="match status" value="1"/>
</dbReference>
<dbReference type="SMART" id="SM00387">
    <property type="entry name" value="HATPase_c"/>
    <property type="match status" value="1"/>
</dbReference>
<dbReference type="SUPFAM" id="SSF55874">
    <property type="entry name" value="ATPase domain of HSP90 chaperone/DNA topoisomerase II/histidine kinase"/>
    <property type="match status" value="1"/>
</dbReference>
<dbReference type="CDD" id="cd00075">
    <property type="entry name" value="HATPase"/>
    <property type="match status" value="1"/>
</dbReference>
<organism evidence="11 12">
    <name type="scientific">Anaeromyxobacter diazotrophicus</name>
    <dbReference type="NCBI Taxonomy" id="2590199"/>
    <lineage>
        <taxon>Bacteria</taxon>
        <taxon>Pseudomonadati</taxon>
        <taxon>Myxococcota</taxon>
        <taxon>Myxococcia</taxon>
        <taxon>Myxococcales</taxon>
        <taxon>Cystobacterineae</taxon>
        <taxon>Anaeromyxobacteraceae</taxon>
        <taxon>Anaeromyxobacter</taxon>
    </lineage>
</organism>
<proteinExistence type="predicted"/>
<keyword evidence="8" id="KW-0902">Two-component regulatory system</keyword>
<comment type="catalytic activity">
    <reaction evidence="1">
        <text>ATP + protein L-histidine = ADP + protein N-phospho-L-histidine.</text>
        <dbReference type="EC" id="2.7.13.3"/>
    </reaction>
</comment>
<evidence type="ECO:0000259" key="10">
    <source>
        <dbReference type="PROSITE" id="PS50109"/>
    </source>
</evidence>
<dbReference type="CDD" id="cd00082">
    <property type="entry name" value="HisKA"/>
    <property type="match status" value="1"/>
</dbReference>
<dbReference type="GO" id="GO:0005524">
    <property type="term" value="F:ATP binding"/>
    <property type="evidence" value="ECO:0007669"/>
    <property type="project" value="UniProtKB-KW"/>
</dbReference>
<dbReference type="EMBL" id="BJTG01000004">
    <property type="protein sequence ID" value="GEJ57154.1"/>
    <property type="molecule type" value="Genomic_DNA"/>
</dbReference>
<evidence type="ECO:0000313" key="12">
    <source>
        <dbReference type="Proteomes" id="UP000503640"/>
    </source>
</evidence>
<dbReference type="InterPro" id="IPR036097">
    <property type="entry name" value="HisK_dim/P_sf"/>
</dbReference>
<dbReference type="Gene3D" id="1.10.287.130">
    <property type="match status" value="1"/>
</dbReference>
<feature type="region of interest" description="Disordered" evidence="9">
    <location>
        <begin position="224"/>
        <end position="243"/>
    </location>
</feature>
<dbReference type="GO" id="GO:0000156">
    <property type="term" value="F:phosphorelay response regulator activity"/>
    <property type="evidence" value="ECO:0007669"/>
    <property type="project" value="TreeGrafter"/>
</dbReference>
<sequence length="271" mass="28631">MAQQLRKGDELGDGEAVERDRRRSAFMKELAHELATPLTPLAGYLKLLQGGRLGDLSPAQRKAIDAMSGAVARLTRMVDNLADFASLAPGEAALSTATLDPDALAEDVAAEVQPYVKDARLHLEIRRAGGGPVLADPKKLRQALANVLQNAVKYSPHGGEVLLEVTRDGGRLRFAVYDQGPGLSAAEVERIFEPFQHPYRPEESRRPGSGLGLPVARRIAEAHGGGVTVESPPRAQPPGGRQFTGSKFVIDVALRSGAPAAASAAPASFPG</sequence>
<dbReference type="Proteomes" id="UP000503640">
    <property type="component" value="Unassembled WGS sequence"/>
</dbReference>
<keyword evidence="12" id="KW-1185">Reference proteome</keyword>
<dbReference type="PANTHER" id="PTHR42878:SF7">
    <property type="entry name" value="SENSOR HISTIDINE KINASE GLRK"/>
    <property type="match status" value="1"/>
</dbReference>
<dbReference type="RefSeq" id="WP_176064636.1">
    <property type="nucleotide sequence ID" value="NZ_BJTG01000004.1"/>
</dbReference>
<evidence type="ECO:0000256" key="8">
    <source>
        <dbReference type="ARBA" id="ARBA00023012"/>
    </source>
</evidence>
<dbReference type="InterPro" id="IPR003661">
    <property type="entry name" value="HisK_dim/P_dom"/>
</dbReference>
<feature type="domain" description="Histidine kinase" evidence="10">
    <location>
        <begin position="29"/>
        <end position="256"/>
    </location>
</feature>
<reference evidence="12" key="1">
    <citation type="journal article" date="2020" name="Appl. Environ. Microbiol.">
        <title>Diazotrophic Anaeromyxobacter Isolates from Soils.</title>
        <authorList>
            <person name="Masuda Y."/>
            <person name="Yamanaka H."/>
            <person name="Xu Z.X."/>
            <person name="Shiratori Y."/>
            <person name="Aono T."/>
            <person name="Amachi S."/>
            <person name="Senoo K."/>
            <person name="Itoh H."/>
        </authorList>
    </citation>
    <scope>NUCLEOTIDE SEQUENCE [LARGE SCALE GENOMIC DNA]</scope>
    <source>
        <strain evidence="12">R267</strain>
    </source>
</reference>
<dbReference type="PANTHER" id="PTHR42878">
    <property type="entry name" value="TWO-COMPONENT HISTIDINE KINASE"/>
    <property type="match status" value="1"/>
</dbReference>
<dbReference type="GO" id="GO:0030295">
    <property type="term" value="F:protein kinase activator activity"/>
    <property type="evidence" value="ECO:0007669"/>
    <property type="project" value="TreeGrafter"/>
</dbReference>
<dbReference type="InterPro" id="IPR005467">
    <property type="entry name" value="His_kinase_dom"/>
</dbReference>
<dbReference type="SMART" id="SM00388">
    <property type="entry name" value="HisKA"/>
    <property type="match status" value="1"/>
</dbReference>
<evidence type="ECO:0000256" key="1">
    <source>
        <dbReference type="ARBA" id="ARBA00000085"/>
    </source>
</evidence>
<dbReference type="SUPFAM" id="SSF47384">
    <property type="entry name" value="Homodimeric domain of signal transducing histidine kinase"/>
    <property type="match status" value="1"/>
</dbReference>
<dbReference type="PROSITE" id="PS50109">
    <property type="entry name" value="HIS_KIN"/>
    <property type="match status" value="1"/>
</dbReference>
<dbReference type="Pfam" id="PF00512">
    <property type="entry name" value="HisKA"/>
    <property type="match status" value="1"/>
</dbReference>
<comment type="caution">
    <text evidence="11">The sequence shown here is derived from an EMBL/GenBank/DDBJ whole genome shotgun (WGS) entry which is preliminary data.</text>
</comment>
<keyword evidence="4" id="KW-0808">Transferase</keyword>
<accession>A0A7I9VL59</accession>
<dbReference type="InterPro" id="IPR050351">
    <property type="entry name" value="BphY/WalK/GraS-like"/>
</dbReference>
<dbReference type="AlphaFoldDB" id="A0A7I9VL59"/>
<keyword evidence="5" id="KW-0547">Nucleotide-binding</keyword>
<evidence type="ECO:0000313" key="11">
    <source>
        <dbReference type="EMBL" id="GEJ57154.1"/>
    </source>
</evidence>
<dbReference type="InterPro" id="IPR036890">
    <property type="entry name" value="HATPase_C_sf"/>
</dbReference>
<evidence type="ECO:0000256" key="6">
    <source>
        <dbReference type="ARBA" id="ARBA00022777"/>
    </source>
</evidence>
<dbReference type="EC" id="2.7.13.3" evidence="2"/>
<protein>
    <recommendedName>
        <fullName evidence="2">histidine kinase</fullName>
        <ecNumber evidence="2">2.7.13.3</ecNumber>
    </recommendedName>
</protein>
<evidence type="ECO:0000256" key="9">
    <source>
        <dbReference type="SAM" id="MobiDB-lite"/>
    </source>
</evidence>
<name>A0A7I9VL59_9BACT</name>
<dbReference type="Gene3D" id="3.30.565.10">
    <property type="entry name" value="Histidine kinase-like ATPase, C-terminal domain"/>
    <property type="match status" value="1"/>
</dbReference>
<dbReference type="PRINTS" id="PR00344">
    <property type="entry name" value="BCTRLSENSOR"/>
</dbReference>
<gene>
    <name evidence="11" type="ORF">AMYX_18950</name>
</gene>
<keyword evidence="3" id="KW-0597">Phosphoprotein</keyword>
<dbReference type="GO" id="GO:0007234">
    <property type="term" value="P:osmosensory signaling via phosphorelay pathway"/>
    <property type="evidence" value="ECO:0007669"/>
    <property type="project" value="TreeGrafter"/>
</dbReference>
<evidence type="ECO:0000256" key="4">
    <source>
        <dbReference type="ARBA" id="ARBA00022679"/>
    </source>
</evidence>
<evidence type="ECO:0000256" key="5">
    <source>
        <dbReference type="ARBA" id="ARBA00022741"/>
    </source>
</evidence>
<keyword evidence="6" id="KW-0418">Kinase</keyword>
<keyword evidence="7" id="KW-0067">ATP-binding</keyword>
<evidence type="ECO:0000256" key="2">
    <source>
        <dbReference type="ARBA" id="ARBA00012438"/>
    </source>
</evidence>